<dbReference type="EMBL" id="JACHOO010000004">
    <property type="protein sequence ID" value="MBB5753365.1"/>
    <property type="molecule type" value="Genomic_DNA"/>
</dbReference>
<proteinExistence type="predicted"/>
<feature type="transmembrane region" description="Helical" evidence="3">
    <location>
        <begin position="20"/>
        <end position="41"/>
    </location>
</feature>
<protein>
    <recommendedName>
        <fullName evidence="1">diguanylate cyclase</fullName>
        <ecNumber evidence="1">2.7.7.65</ecNumber>
    </recommendedName>
</protein>
<feature type="domain" description="GGDEF" evidence="4">
    <location>
        <begin position="112"/>
        <end position="243"/>
    </location>
</feature>
<reference evidence="5 6" key="1">
    <citation type="submission" date="2020-08" db="EMBL/GenBank/DDBJ databases">
        <title>Genomic Encyclopedia of Type Strains, Phase IV (KMG-IV): sequencing the most valuable type-strain genomes for metagenomic binning, comparative biology and taxonomic classification.</title>
        <authorList>
            <person name="Goeker M."/>
        </authorList>
    </citation>
    <scope>NUCLEOTIDE SEQUENCE [LARGE SCALE GENOMIC DNA]</scope>
    <source>
        <strain evidence="5 6">DSM 16268</strain>
    </source>
</reference>
<dbReference type="CDD" id="cd01949">
    <property type="entry name" value="GGDEF"/>
    <property type="match status" value="1"/>
</dbReference>
<dbReference type="GO" id="GO:0005886">
    <property type="term" value="C:plasma membrane"/>
    <property type="evidence" value="ECO:0007669"/>
    <property type="project" value="TreeGrafter"/>
</dbReference>
<evidence type="ECO:0000256" key="2">
    <source>
        <dbReference type="ARBA" id="ARBA00034247"/>
    </source>
</evidence>
<dbReference type="NCBIfam" id="TIGR00254">
    <property type="entry name" value="GGDEF"/>
    <property type="match status" value="1"/>
</dbReference>
<dbReference type="InterPro" id="IPR050469">
    <property type="entry name" value="Diguanylate_Cyclase"/>
</dbReference>
<evidence type="ECO:0000256" key="1">
    <source>
        <dbReference type="ARBA" id="ARBA00012528"/>
    </source>
</evidence>
<gene>
    <name evidence="5" type="ORF">GGQ63_002431</name>
</gene>
<comment type="catalytic activity">
    <reaction evidence="2">
        <text>2 GTP = 3',3'-c-di-GMP + 2 diphosphate</text>
        <dbReference type="Rhea" id="RHEA:24898"/>
        <dbReference type="ChEBI" id="CHEBI:33019"/>
        <dbReference type="ChEBI" id="CHEBI:37565"/>
        <dbReference type="ChEBI" id="CHEBI:58805"/>
        <dbReference type="EC" id="2.7.7.65"/>
    </reaction>
</comment>
<evidence type="ECO:0000259" key="4">
    <source>
        <dbReference type="PROSITE" id="PS50887"/>
    </source>
</evidence>
<keyword evidence="3" id="KW-1133">Transmembrane helix</keyword>
<dbReference type="GO" id="GO:0043709">
    <property type="term" value="P:cell adhesion involved in single-species biofilm formation"/>
    <property type="evidence" value="ECO:0007669"/>
    <property type="project" value="TreeGrafter"/>
</dbReference>
<dbReference type="AlphaFoldDB" id="A0A7W9L292"/>
<organism evidence="5 6">
    <name type="scientific">Prosthecomicrobium pneumaticum</name>
    <dbReference type="NCBI Taxonomy" id="81895"/>
    <lineage>
        <taxon>Bacteria</taxon>
        <taxon>Pseudomonadati</taxon>
        <taxon>Pseudomonadota</taxon>
        <taxon>Alphaproteobacteria</taxon>
        <taxon>Hyphomicrobiales</taxon>
        <taxon>Kaistiaceae</taxon>
        <taxon>Prosthecomicrobium</taxon>
    </lineage>
</organism>
<dbReference type="Pfam" id="PF00990">
    <property type="entry name" value="GGDEF"/>
    <property type="match status" value="1"/>
</dbReference>
<dbReference type="GO" id="GO:0052621">
    <property type="term" value="F:diguanylate cyclase activity"/>
    <property type="evidence" value="ECO:0007669"/>
    <property type="project" value="UniProtKB-EC"/>
</dbReference>
<evidence type="ECO:0000313" key="5">
    <source>
        <dbReference type="EMBL" id="MBB5753365.1"/>
    </source>
</evidence>
<feature type="transmembrane region" description="Helical" evidence="3">
    <location>
        <begin position="53"/>
        <end position="72"/>
    </location>
</feature>
<sequence>MTMRRLVGRIRSDRDLRLFVLRGTLVAVTAALCLDIANQLLFFEGWPAALRSWLFTVLFAIIVAMPLFNLVGRAHREAETARAEAEAIGRTDPLTGLPNRRAMMELSETHLGTMVLAIVDIDRFKAVNDTYGHLAGDEVIRRVGRMMAAELGRYGPLCRIGGEEFALLSRDAPDEVVEALRLFRERIAAVPLLVGEAAVQVTLSAGVAVRRPGASFMEVFAEADRALYDAKRDGRNRIAFAPGAALRA</sequence>
<dbReference type="SMART" id="SM00267">
    <property type="entry name" value="GGDEF"/>
    <property type="match status" value="1"/>
</dbReference>
<dbReference type="Gene3D" id="3.30.70.270">
    <property type="match status" value="1"/>
</dbReference>
<name>A0A7W9L292_9HYPH</name>
<dbReference type="Proteomes" id="UP000523821">
    <property type="component" value="Unassembled WGS sequence"/>
</dbReference>
<dbReference type="PANTHER" id="PTHR45138">
    <property type="entry name" value="REGULATORY COMPONENTS OF SENSORY TRANSDUCTION SYSTEM"/>
    <property type="match status" value="1"/>
</dbReference>
<accession>A0A7W9L292</accession>
<keyword evidence="3" id="KW-0472">Membrane</keyword>
<evidence type="ECO:0000313" key="6">
    <source>
        <dbReference type="Proteomes" id="UP000523821"/>
    </source>
</evidence>
<dbReference type="InterPro" id="IPR043128">
    <property type="entry name" value="Rev_trsase/Diguanyl_cyclase"/>
</dbReference>
<dbReference type="GO" id="GO:1902201">
    <property type="term" value="P:negative regulation of bacterial-type flagellum-dependent cell motility"/>
    <property type="evidence" value="ECO:0007669"/>
    <property type="project" value="TreeGrafter"/>
</dbReference>
<comment type="caution">
    <text evidence="5">The sequence shown here is derived from an EMBL/GenBank/DDBJ whole genome shotgun (WGS) entry which is preliminary data.</text>
</comment>
<evidence type="ECO:0000256" key="3">
    <source>
        <dbReference type="SAM" id="Phobius"/>
    </source>
</evidence>
<dbReference type="PROSITE" id="PS50887">
    <property type="entry name" value="GGDEF"/>
    <property type="match status" value="1"/>
</dbReference>
<dbReference type="SUPFAM" id="SSF55073">
    <property type="entry name" value="Nucleotide cyclase"/>
    <property type="match status" value="1"/>
</dbReference>
<keyword evidence="3" id="KW-0812">Transmembrane</keyword>
<dbReference type="InterPro" id="IPR029787">
    <property type="entry name" value="Nucleotide_cyclase"/>
</dbReference>
<dbReference type="PANTHER" id="PTHR45138:SF9">
    <property type="entry name" value="DIGUANYLATE CYCLASE DGCM-RELATED"/>
    <property type="match status" value="1"/>
</dbReference>
<dbReference type="EC" id="2.7.7.65" evidence="1"/>
<keyword evidence="6" id="KW-1185">Reference proteome</keyword>
<dbReference type="InterPro" id="IPR000160">
    <property type="entry name" value="GGDEF_dom"/>
</dbReference>